<dbReference type="Proteomes" id="UP000502588">
    <property type="component" value="Segment"/>
</dbReference>
<gene>
    <name evidence="1" type="ORF">40_00042</name>
</gene>
<organism evidence="1 2">
    <name type="scientific">Pseudomonas phage Epa40</name>
    <dbReference type="NCBI Taxonomy" id="2719198"/>
    <lineage>
        <taxon>Viruses</taxon>
        <taxon>Duplodnaviria</taxon>
        <taxon>Heunggongvirae</taxon>
        <taxon>Uroviricota</taxon>
        <taxon>Caudoviricetes</taxon>
        <taxon>Jondennisvirinae</taxon>
        <taxon>Septimatrevirus</taxon>
        <taxon>Septimatrevirus epa40</taxon>
    </lineage>
</organism>
<keyword evidence="2" id="KW-1185">Reference proteome</keyword>
<dbReference type="EMBL" id="MT118304">
    <property type="protein sequence ID" value="QIQ66036.1"/>
    <property type="molecule type" value="Genomic_DNA"/>
</dbReference>
<sequence length="120" mass="12916">MCIVCDIKQAVEASGPNKEDRAKILGLVEKLAEALGDVLEVAQEVHEANPEAFQPEHVARLQNSADLLNDRGELPDALLAALGRGVKVETIRVELREGETPEQAVARVMAEREGGAATKH</sequence>
<evidence type="ECO:0000313" key="2">
    <source>
        <dbReference type="Proteomes" id="UP000502588"/>
    </source>
</evidence>
<name>A0A6G9LMV6_9CAUD</name>
<protein>
    <submittedName>
        <fullName evidence="1">Uncharacterized protein</fullName>
    </submittedName>
</protein>
<reference evidence="1 2" key="1">
    <citation type="submission" date="2020-02" db="EMBL/GenBank/DDBJ databases">
        <title>Pseudomonas aeruginosa Phage Cocktails: Rational Design and Efficacy against Mouse Wound and Septic Infections.</title>
        <authorList>
            <person name="Jacobs A.C."/>
            <person name="Freyberger H.R."/>
            <person name="Farlow J."/>
            <person name="Watters C.M."/>
            <person name="He Y."/>
            <person name="Ward A.M."/>
            <person name="Engeman E.T."/>
            <person name="Alamneh Y.A."/>
            <person name="Sergueev K.V."/>
            <person name="Simons M.P."/>
            <person name="Tyner S.D."/>
            <person name="Nikolich M.P."/>
            <person name="Filippov A."/>
        </authorList>
    </citation>
    <scope>NUCLEOTIDE SEQUENCE [LARGE SCALE GENOMIC DNA]</scope>
</reference>
<evidence type="ECO:0000313" key="1">
    <source>
        <dbReference type="EMBL" id="QIQ66036.1"/>
    </source>
</evidence>
<proteinExistence type="predicted"/>
<accession>A0A6G9LMV6</accession>